<sequence length="168" mass="19396">MENKKNKKPFYKKWWVWILAIIILAGLGQGTGDKKKAQKTATQQEQKKEDAKRDAEKKAKKEKEKKAKEEAEKKPKKEDNEATLITTAQGVVKKNLKAPSTAKFPWSFKEYNIQESKSENKDMIIYTVTGYVDAENSFSAKIRNNFIVKMECTKDLSKYRVLDVNITE</sequence>
<protein>
    <submittedName>
        <fullName evidence="2">Uncharacterized protein</fullName>
    </submittedName>
</protein>
<dbReference type="eggNOG" id="ENOG5033BRN">
    <property type="taxonomic scope" value="Bacteria"/>
</dbReference>
<gene>
    <name evidence="2" type="ordered locus">CLM_1686</name>
</gene>
<dbReference type="EMBL" id="CP001581">
    <property type="protein sequence ID" value="ACO86504.1"/>
    <property type="molecule type" value="Genomic_DNA"/>
</dbReference>
<name>C1FME1_CLOBJ</name>
<evidence type="ECO:0000313" key="3">
    <source>
        <dbReference type="Proteomes" id="UP000001374"/>
    </source>
</evidence>
<dbReference type="KEGG" id="cby:CLM_1686"/>
<feature type="region of interest" description="Disordered" evidence="1">
    <location>
        <begin position="30"/>
        <end position="83"/>
    </location>
</feature>
<dbReference type="HOGENOM" id="CLU_1583634_0_0_9"/>
<feature type="compositionally biased region" description="Basic and acidic residues" evidence="1">
    <location>
        <begin position="45"/>
        <end position="80"/>
    </location>
</feature>
<accession>C1FME1</accession>
<dbReference type="Proteomes" id="UP000001374">
    <property type="component" value="Chromosome"/>
</dbReference>
<dbReference type="AlphaFoldDB" id="C1FME1"/>
<evidence type="ECO:0000256" key="1">
    <source>
        <dbReference type="SAM" id="MobiDB-lite"/>
    </source>
</evidence>
<evidence type="ECO:0000313" key="2">
    <source>
        <dbReference type="EMBL" id="ACO86504.1"/>
    </source>
</evidence>
<reference evidence="2 3" key="1">
    <citation type="submission" date="2008-10" db="EMBL/GenBank/DDBJ databases">
        <title>Genome sequence of Clostridium botulinum A2 Kyoto.</title>
        <authorList>
            <person name="Shrivastava S."/>
            <person name="Brinkac L.M."/>
            <person name="Brown J.L."/>
            <person name="Bruce D."/>
            <person name="Detter C.C."/>
            <person name="Johnson E.A."/>
            <person name="Munk C.A."/>
            <person name="Smith L.A."/>
            <person name="Smith T.J."/>
            <person name="Sutton G."/>
            <person name="Brettin T.S."/>
        </authorList>
    </citation>
    <scope>NUCLEOTIDE SEQUENCE [LARGE SCALE GENOMIC DNA]</scope>
    <source>
        <strain evidence="3">Kyoto / Type A2</strain>
    </source>
</reference>
<organism evidence="2 3">
    <name type="scientific">Clostridium botulinum (strain Kyoto / Type A2)</name>
    <dbReference type="NCBI Taxonomy" id="536232"/>
    <lineage>
        <taxon>Bacteria</taxon>
        <taxon>Bacillati</taxon>
        <taxon>Bacillota</taxon>
        <taxon>Clostridia</taxon>
        <taxon>Eubacteriales</taxon>
        <taxon>Clostridiaceae</taxon>
        <taxon>Clostridium</taxon>
    </lineage>
</organism>
<proteinExistence type="predicted"/>
<dbReference type="RefSeq" id="WP_012705355.1">
    <property type="nucleotide sequence ID" value="NC_012563.1"/>
</dbReference>